<dbReference type="Proteomes" id="UP000005463">
    <property type="component" value="Unassembled WGS sequence"/>
</dbReference>
<proteinExistence type="predicted"/>
<name>B1FG40_9BURK</name>
<dbReference type="EMBL" id="ABLC01000068">
    <property type="protein sequence ID" value="EDT03471.1"/>
    <property type="molecule type" value="Genomic_DNA"/>
</dbReference>
<dbReference type="AlphaFoldDB" id="B1FG40"/>
<dbReference type="RefSeq" id="WP_006752182.1">
    <property type="nucleotide sequence ID" value="NZ_ABLC01000068.1"/>
</dbReference>
<accession>B1FG40</accession>
<gene>
    <name evidence="1" type="ORF">BamIOP4010DRAFT_3000</name>
</gene>
<sequence length="240" mass="26008">MAASEVVVAASQVAATVAQAPVNWVGVVASSAAIGAVVNNAMTLLVRHFDRKREDATLAARRAHVQLEVALALEGFAHRASTYLYALAPVRSAYQSGDERASENLGVPHLQFDLAPDAAWSELPIQIIATIRELPSAFQVTDNWIESIYDGWDDLLQVLDLREQQAIHYGLLACELAQQIRDEIQVPRSALVADYQQLFEARFRALVAREGFAPNDLDVLPELARRLASTPAGLAVAGAS</sequence>
<evidence type="ECO:0000313" key="1">
    <source>
        <dbReference type="EMBL" id="EDT03471.1"/>
    </source>
</evidence>
<protein>
    <submittedName>
        <fullName evidence="1">Uncharacterized protein</fullName>
    </submittedName>
</protein>
<reference evidence="1 2" key="1">
    <citation type="submission" date="2008-03" db="EMBL/GenBank/DDBJ databases">
        <title>Sequencing of the draft genome and assembly of Burkholderia ambifaria IOP40-10.</title>
        <authorList>
            <consortium name="US DOE Joint Genome Institute (JGI-PGF)"/>
            <person name="Copeland A."/>
            <person name="Lucas S."/>
            <person name="Lapidus A."/>
            <person name="Glavina del Rio T."/>
            <person name="Dalin E."/>
            <person name="Tice H."/>
            <person name="Bruce D."/>
            <person name="Goodwin L."/>
            <person name="Pitluck S."/>
            <person name="Larimer F."/>
            <person name="Land M.L."/>
            <person name="Hauser L."/>
            <person name="Tiedje J."/>
            <person name="Richardson P."/>
        </authorList>
    </citation>
    <scope>NUCLEOTIDE SEQUENCE [LARGE SCALE GENOMIC DNA]</scope>
    <source>
        <strain evidence="1 2">IOP40-10</strain>
    </source>
</reference>
<comment type="caution">
    <text evidence="1">The sequence shown here is derived from an EMBL/GenBank/DDBJ whole genome shotgun (WGS) entry which is preliminary data.</text>
</comment>
<organism evidence="1 2">
    <name type="scientific">Burkholderia ambifaria IOP40-10</name>
    <dbReference type="NCBI Taxonomy" id="396596"/>
    <lineage>
        <taxon>Bacteria</taxon>
        <taxon>Pseudomonadati</taxon>
        <taxon>Pseudomonadota</taxon>
        <taxon>Betaproteobacteria</taxon>
        <taxon>Burkholderiales</taxon>
        <taxon>Burkholderiaceae</taxon>
        <taxon>Burkholderia</taxon>
        <taxon>Burkholderia cepacia complex</taxon>
    </lineage>
</organism>
<dbReference type="PATRIC" id="fig|396596.7.peg.4691"/>
<evidence type="ECO:0000313" key="2">
    <source>
        <dbReference type="Proteomes" id="UP000005463"/>
    </source>
</evidence>